<accession>A0A2A3EDG7</accession>
<evidence type="ECO:0000256" key="4">
    <source>
        <dbReference type="ARBA" id="ARBA00022763"/>
    </source>
</evidence>
<dbReference type="InterPro" id="IPR018468">
    <property type="entry name" value="SFR1/Mei5"/>
</dbReference>
<evidence type="ECO:0000313" key="13">
    <source>
        <dbReference type="Proteomes" id="UP000242457"/>
    </source>
</evidence>
<comment type="subcellular location">
    <subcellularLocation>
        <location evidence="1">Nucleus</location>
    </subcellularLocation>
</comment>
<evidence type="ECO:0000256" key="1">
    <source>
        <dbReference type="ARBA" id="ARBA00004123"/>
    </source>
</evidence>
<dbReference type="InterPro" id="IPR042429">
    <property type="entry name" value="SFR1"/>
</dbReference>
<dbReference type="PANTHER" id="PTHR28643:SF1">
    <property type="entry name" value="SWI5-DEPENDENT RECOMBINATION DNA REPAIR PROTEIN 1 HOMOLOG"/>
    <property type="match status" value="1"/>
</dbReference>
<evidence type="ECO:0000256" key="5">
    <source>
        <dbReference type="ARBA" id="ARBA00023015"/>
    </source>
</evidence>
<dbReference type="EMBL" id="KZ288271">
    <property type="protein sequence ID" value="PBC29785.1"/>
    <property type="molecule type" value="Genomic_DNA"/>
</dbReference>
<dbReference type="GO" id="GO:0032798">
    <property type="term" value="C:Swi5-Sfr1 complex"/>
    <property type="evidence" value="ECO:0007669"/>
    <property type="project" value="InterPro"/>
</dbReference>
<dbReference type="OrthoDB" id="10051617at2759"/>
<dbReference type="PANTHER" id="PTHR28643">
    <property type="entry name" value="SWI5-DEPENDENT RECOMBINATION DNA REPAIR PROTEIN 1 HOMOLOG"/>
    <property type="match status" value="1"/>
</dbReference>
<keyword evidence="5" id="KW-0805">Transcription regulation</keyword>
<evidence type="ECO:0000256" key="8">
    <source>
        <dbReference type="ARBA" id="ARBA00023204"/>
    </source>
</evidence>
<keyword evidence="4" id="KW-0227">DNA damage</keyword>
<keyword evidence="8" id="KW-0234">DNA repair</keyword>
<dbReference type="STRING" id="94128.A0A2A3EDG7"/>
<dbReference type="GO" id="GO:0003713">
    <property type="term" value="F:transcription coactivator activity"/>
    <property type="evidence" value="ECO:0007669"/>
    <property type="project" value="InterPro"/>
</dbReference>
<proteinExistence type="inferred from homology"/>
<dbReference type="Gene3D" id="6.10.140.1020">
    <property type="match status" value="1"/>
</dbReference>
<sequence>MLYKKNISAKPFKNGKGVNKPFRSPFNIPQSNNNINISKLSTYETPSKISVAKRLIYQKTPSPKKLCINKENNNKQTEIEIKNKLYQIDLELLKKKIQKKEESIKILKTTLLYKKKNKAENLESVIKKWTTCCQNALIDYQKCLQEKNDQPVKLFEILSSFNINPDIVCFSIDDDIFY</sequence>
<dbReference type="Proteomes" id="UP000242457">
    <property type="component" value="Unassembled WGS sequence"/>
</dbReference>
<comment type="similarity">
    <text evidence="2">Belongs to the SFR1/MEI5 family.</text>
</comment>
<evidence type="ECO:0000256" key="3">
    <source>
        <dbReference type="ARBA" id="ARBA00014688"/>
    </source>
</evidence>
<feature type="coiled-coil region" evidence="11">
    <location>
        <begin position="83"/>
        <end position="110"/>
    </location>
</feature>
<evidence type="ECO:0000256" key="10">
    <source>
        <dbReference type="ARBA" id="ARBA00033234"/>
    </source>
</evidence>
<protein>
    <recommendedName>
        <fullName evidence="3">Swi5-dependent recombination DNA repair protein 1 homolog</fullName>
    </recommendedName>
    <alternativeName>
        <fullName evidence="10">Meiosis protein 5 homolog</fullName>
    </alternativeName>
</protein>
<dbReference type="GO" id="GO:0000724">
    <property type="term" value="P:double-strand break repair via homologous recombination"/>
    <property type="evidence" value="ECO:0007669"/>
    <property type="project" value="InterPro"/>
</dbReference>
<keyword evidence="6 11" id="KW-0175">Coiled coil</keyword>
<evidence type="ECO:0000313" key="12">
    <source>
        <dbReference type="EMBL" id="PBC29785.1"/>
    </source>
</evidence>
<evidence type="ECO:0000256" key="7">
    <source>
        <dbReference type="ARBA" id="ARBA00023163"/>
    </source>
</evidence>
<dbReference type="AlphaFoldDB" id="A0A2A3EDG7"/>
<evidence type="ECO:0000256" key="6">
    <source>
        <dbReference type="ARBA" id="ARBA00023054"/>
    </source>
</evidence>
<keyword evidence="13" id="KW-1185">Reference proteome</keyword>
<name>A0A2A3EDG7_APICC</name>
<evidence type="ECO:0000256" key="9">
    <source>
        <dbReference type="ARBA" id="ARBA00023242"/>
    </source>
</evidence>
<evidence type="ECO:0000256" key="11">
    <source>
        <dbReference type="SAM" id="Coils"/>
    </source>
</evidence>
<keyword evidence="7" id="KW-0804">Transcription</keyword>
<evidence type="ECO:0000256" key="2">
    <source>
        <dbReference type="ARBA" id="ARBA00008729"/>
    </source>
</evidence>
<reference evidence="12 13" key="1">
    <citation type="submission" date="2014-07" db="EMBL/GenBank/DDBJ databases">
        <title>Genomic and transcriptomic analysis on Apis cerana provide comprehensive insights into honey bee biology.</title>
        <authorList>
            <person name="Diao Q."/>
            <person name="Sun L."/>
            <person name="Zheng H."/>
            <person name="Zheng H."/>
            <person name="Xu S."/>
            <person name="Wang S."/>
            <person name="Zeng Z."/>
            <person name="Hu F."/>
            <person name="Su S."/>
            <person name="Wu J."/>
        </authorList>
    </citation>
    <scope>NUCLEOTIDE SEQUENCE [LARGE SCALE GENOMIC DNA]</scope>
    <source>
        <tissue evidence="12">Pupae without intestine</tissue>
    </source>
</reference>
<keyword evidence="9" id="KW-0539">Nucleus</keyword>
<gene>
    <name evidence="12" type="ORF">APICC_06432</name>
</gene>
<dbReference type="Pfam" id="PF10376">
    <property type="entry name" value="Mei5"/>
    <property type="match status" value="1"/>
</dbReference>
<organism evidence="12 13">
    <name type="scientific">Apis cerana cerana</name>
    <name type="common">Oriental honeybee</name>
    <dbReference type="NCBI Taxonomy" id="94128"/>
    <lineage>
        <taxon>Eukaryota</taxon>
        <taxon>Metazoa</taxon>
        <taxon>Ecdysozoa</taxon>
        <taxon>Arthropoda</taxon>
        <taxon>Hexapoda</taxon>
        <taxon>Insecta</taxon>
        <taxon>Pterygota</taxon>
        <taxon>Neoptera</taxon>
        <taxon>Endopterygota</taxon>
        <taxon>Hymenoptera</taxon>
        <taxon>Apocrita</taxon>
        <taxon>Aculeata</taxon>
        <taxon>Apoidea</taxon>
        <taxon>Anthophila</taxon>
        <taxon>Apidae</taxon>
        <taxon>Apis</taxon>
    </lineage>
</organism>